<feature type="non-terminal residue" evidence="2">
    <location>
        <position position="32"/>
    </location>
</feature>
<dbReference type="SUPFAM" id="SSF82771">
    <property type="entry name" value="GIY-YIG endonuclease"/>
    <property type="match status" value="1"/>
</dbReference>
<sequence>MYYVYVLHSLKDNKFYTGFTPNLKKRIKKHQQ</sequence>
<evidence type="ECO:0000313" key="2">
    <source>
        <dbReference type="EMBL" id="PJE67268.1"/>
    </source>
</evidence>
<dbReference type="AlphaFoldDB" id="A0A2M8L2Z8"/>
<dbReference type="Gene3D" id="3.40.1440.10">
    <property type="entry name" value="GIY-YIG endonuclease"/>
    <property type="match status" value="1"/>
</dbReference>
<dbReference type="Pfam" id="PF01541">
    <property type="entry name" value="GIY-YIG"/>
    <property type="match status" value="1"/>
</dbReference>
<dbReference type="PROSITE" id="PS50164">
    <property type="entry name" value="GIY_YIG"/>
    <property type="match status" value="1"/>
</dbReference>
<gene>
    <name evidence="2" type="ORF">COU95_03285</name>
</gene>
<comment type="caution">
    <text evidence="2">The sequence shown here is derived from an EMBL/GenBank/DDBJ whole genome shotgun (WGS) entry which is preliminary data.</text>
</comment>
<dbReference type="InterPro" id="IPR035901">
    <property type="entry name" value="GIY-YIG_endonuc_sf"/>
</dbReference>
<dbReference type="EMBL" id="PFEK01000065">
    <property type="protein sequence ID" value="PJE67268.1"/>
    <property type="molecule type" value="Genomic_DNA"/>
</dbReference>
<evidence type="ECO:0000313" key="3">
    <source>
        <dbReference type="Proteomes" id="UP000231474"/>
    </source>
</evidence>
<protein>
    <submittedName>
        <fullName evidence="2">Excinuclease ABC subunit C</fullName>
    </submittedName>
</protein>
<proteinExistence type="predicted"/>
<name>A0A2M8L2Z8_9BACT</name>
<evidence type="ECO:0000259" key="1">
    <source>
        <dbReference type="PROSITE" id="PS50164"/>
    </source>
</evidence>
<reference evidence="3" key="1">
    <citation type="submission" date="2017-09" db="EMBL/GenBank/DDBJ databases">
        <title>Depth-based differentiation of microbial function through sediment-hosted aquifers and enrichment of novel symbionts in the deep terrestrial subsurface.</title>
        <authorList>
            <person name="Probst A.J."/>
            <person name="Ladd B."/>
            <person name="Jarett J.K."/>
            <person name="Geller-Mcgrath D.E."/>
            <person name="Sieber C.M.K."/>
            <person name="Emerson J.B."/>
            <person name="Anantharaman K."/>
            <person name="Thomas B.C."/>
            <person name="Malmstrom R."/>
            <person name="Stieglmeier M."/>
            <person name="Klingl A."/>
            <person name="Woyke T."/>
            <person name="Ryan C.M."/>
            <person name="Banfield J.F."/>
        </authorList>
    </citation>
    <scope>NUCLEOTIDE SEQUENCE [LARGE SCALE GENOMIC DNA]</scope>
</reference>
<organism evidence="2 3">
    <name type="scientific">Candidatus Shapirobacteria bacterium CG10_big_fil_rev_8_21_14_0_10_40_9</name>
    <dbReference type="NCBI Taxonomy" id="1974888"/>
    <lineage>
        <taxon>Bacteria</taxon>
        <taxon>Candidatus Shapironibacteriota</taxon>
    </lineage>
</organism>
<dbReference type="Proteomes" id="UP000231474">
    <property type="component" value="Unassembled WGS sequence"/>
</dbReference>
<feature type="domain" description="GIY-YIG" evidence="1">
    <location>
        <begin position="1"/>
        <end position="32"/>
    </location>
</feature>
<accession>A0A2M8L2Z8</accession>
<dbReference type="InterPro" id="IPR000305">
    <property type="entry name" value="GIY-YIG_endonuc"/>
</dbReference>